<comment type="function">
    <text evidence="9">Required for the export of mRNAs containing poly(A) tails from the nucleus into the cytoplasm. May be involved in the terminal step of the mRNA transport through the nuclear pore complex (NPC).</text>
</comment>
<dbReference type="EnsemblMetazoa" id="XM_019902652.1">
    <property type="protein sequence ID" value="XP_019758211.1"/>
    <property type="gene ID" value="LOC109536436"/>
</dbReference>
<dbReference type="PANTHER" id="PTHR12960:SF0">
    <property type="entry name" value="MRNA EXPORT FACTOR GLE1"/>
    <property type="match status" value="1"/>
</dbReference>
<dbReference type="PANTHER" id="PTHR12960">
    <property type="entry name" value="GLE-1-RELATED"/>
    <property type="match status" value="1"/>
</dbReference>
<feature type="non-terminal residue" evidence="15">
    <location>
        <position position="1"/>
    </location>
</feature>
<protein>
    <recommendedName>
        <fullName evidence="10">mRNA export factor GLE1</fullName>
    </recommendedName>
    <alternativeName>
        <fullName evidence="12">GLE1 RNA export mediator</fullName>
    </alternativeName>
    <alternativeName>
        <fullName evidence="11">Nucleoporin GLE1</fullName>
    </alternativeName>
</protein>
<evidence type="ECO:0000256" key="10">
    <source>
        <dbReference type="ARBA" id="ARBA00026227"/>
    </source>
</evidence>
<dbReference type="GO" id="GO:0044614">
    <property type="term" value="C:nuclear pore cytoplasmic filaments"/>
    <property type="evidence" value="ECO:0007669"/>
    <property type="project" value="TreeGrafter"/>
</dbReference>
<evidence type="ECO:0000256" key="3">
    <source>
        <dbReference type="ARBA" id="ARBA00022448"/>
    </source>
</evidence>
<evidence type="ECO:0000256" key="7">
    <source>
        <dbReference type="ARBA" id="ARBA00023132"/>
    </source>
</evidence>
<keyword evidence="3" id="KW-0813">Transport</keyword>
<evidence type="ECO:0000256" key="9">
    <source>
        <dbReference type="ARBA" id="ARBA00024680"/>
    </source>
</evidence>
<comment type="similarity">
    <text evidence="2">Belongs to the GLE1 family.</text>
</comment>
<dbReference type="GO" id="GO:0015031">
    <property type="term" value="P:protein transport"/>
    <property type="evidence" value="ECO:0007669"/>
    <property type="project" value="UniProtKB-KW"/>
</dbReference>
<feature type="compositionally biased region" description="Basic and acidic residues" evidence="14">
    <location>
        <begin position="278"/>
        <end position="290"/>
    </location>
</feature>
<feature type="coiled-coil region" evidence="13">
    <location>
        <begin position="118"/>
        <end position="181"/>
    </location>
</feature>
<evidence type="ECO:0000313" key="15">
    <source>
        <dbReference type="EMBL" id="ENN78258.1"/>
    </source>
</evidence>
<evidence type="ECO:0000256" key="1">
    <source>
        <dbReference type="ARBA" id="ARBA00004567"/>
    </source>
</evidence>
<dbReference type="GO" id="GO:0005543">
    <property type="term" value="F:phospholipid binding"/>
    <property type="evidence" value="ECO:0007669"/>
    <property type="project" value="TreeGrafter"/>
</dbReference>
<reference evidence="17" key="2">
    <citation type="submission" date="2024-08" db="UniProtKB">
        <authorList>
            <consortium name="EnsemblMetazoa"/>
        </authorList>
    </citation>
    <scope>IDENTIFICATION</scope>
</reference>
<dbReference type="GO" id="GO:0005737">
    <property type="term" value="C:cytoplasm"/>
    <property type="evidence" value="ECO:0007669"/>
    <property type="project" value="TreeGrafter"/>
</dbReference>
<dbReference type="InterPro" id="IPR012476">
    <property type="entry name" value="GLE1"/>
</dbReference>
<organism evidence="15">
    <name type="scientific">Dendroctonus ponderosae</name>
    <name type="common">Mountain pine beetle</name>
    <dbReference type="NCBI Taxonomy" id="77166"/>
    <lineage>
        <taxon>Eukaryota</taxon>
        <taxon>Metazoa</taxon>
        <taxon>Ecdysozoa</taxon>
        <taxon>Arthropoda</taxon>
        <taxon>Hexapoda</taxon>
        <taxon>Insecta</taxon>
        <taxon>Pterygota</taxon>
        <taxon>Neoptera</taxon>
        <taxon>Endopterygota</taxon>
        <taxon>Coleoptera</taxon>
        <taxon>Polyphaga</taxon>
        <taxon>Cucujiformia</taxon>
        <taxon>Curculionidae</taxon>
        <taxon>Scolytinae</taxon>
        <taxon>Dendroctonus</taxon>
    </lineage>
</organism>
<dbReference type="OMA" id="LKCMSGM"/>
<dbReference type="Gene3D" id="1.25.40.510">
    <property type="entry name" value="GLE1-like"/>
    <property type="match status" value="1"/>
</dbReference>
<accession>N6TK26</accession>
<keyword evidence="13" id="KW-0175">Coiled coil</keyword>
<reference evidence="18 19" key="1">
    <citation type="journal article" date="2013" name="Genome Biol.">
        <title>Draft genome of the mountain pine beetle, Dendroctonus ponderosae Hopkins, a major forest pest.</title>
        <authorList>
            <person name="Keeling C.I."/>
            <person name="Yuen M.M."/>
            <person name="Liao N.Y."/>
            <person name="Docking T.R."/>
            <person name="Chan S.K."/>
            <person name="Taylor G.A."/>
            <person name="Palmquist D.L."/>
            <person name="Jackman S.D."/>
            <person name="Nguyen A."/>
            <person name="Li M."/>
            <person name="Henderson H."/>
            <person name="Janes J.K."/>
            <person name="Zhao Y."/>
            <person name="Pandoh P."/>
            <person name="Moore R."/>
            <person name="Sperling F.A."/>
            <person name="Huber D.P."/>
            <person name="Birol I."/>
            <person name="Jones S.J."/>
            <person name="Bohlmann J."/>
        </authorList>
    </citation>
    <scope>NUCLEOTIDE SEQUENCE</scope>
</reference>
<dbReference type="InterPro" id="IPR038506">
    <property type="entry name" value="GLE1-like_sf"/>
</dbReference>
<dbReference type="HOGENOM" id="CLU_024662_2_1_1"/>
<evidence type="ECO:0000256" key="8">
    <source>
        <dbReference type="ARBA" id="ARBA00023242"/>
    </source>
</evidence>
<keyword evidence="5" id="KW-0653">Protein transport</keyword>
<keyword evidence="4" id="KW-0509">mRNA transport</keyword>
<evidence type="ECO:0000256" key="13">
    <source>
        <dbReference type="SAM" id="Coils"/>
    </source>
</evidence>
<evidence type="ECO:0000256" key="12">
    <source>
        <dbReference type="ARBA" id="ARBA00030897"/>
    </source>
</evidence>
<dbReference type="EMBL" id="KB740923">
    <property type="protein sequence ID" value="ENN78258.1"/>
    <property type="molecule type" value="Genomic_DNA"/>
</dbReference>
<evidence type="ECO:0000256" key="14">
    <source>
        <dbReference type="SAM" id="MobiDB-lite"/>
    </source>
</evidence>
<evidence type="ECO:0000256" key="11">
    <source>
        <dbReference type="ARBA" id="ARBA00029983"/>
    </source>
</evidence>
<dbReference type="KEGG" id="dpa:109536436"/>
<dbReference type="GO" id="GO:0031369">
    <property type="term" value="F:translation initiation factor binding"/>
    <property type="evidence" value="ECO:0007669"/>
    <property type="project" value="TreeGrafter"/>
</dbReference>
<gene>
    <name evidence="17" type="primary">109536436</name>
    <name evidence="16" type="ORF">D910_10001</name>
    <name evidence="15" type="ORF">YQE_05409</name>
</gene>
<dbReference type="Proteomes" id="UP000019118">
    <property type="component" value="Unassembled WGS sequence"/>
</dbReference>
<dbReference type="Pfam" id="PF07817">
    <property type="entry name" value="GLE1"/>
    <property type="match status" value="1"/>
</dbReference>
<evidence type="ECO:0000256" key="2">
    <source>
        <dbReference type="ARBA" id="ARBA00011056"/>
    </source>
</evidence>
<sequence>MDEDFDEALQRAIMARVALVNHLITDVTIGPNSVRKPGSDRKLAAPKPKAPGSKADEANSVKTSPVIEEGVPTRQLLQLFDWERQENVHNALKERLRRFKQFDAEQEESGKQAWADAQRKLNDNLQKQENTLIEASKQYEVIQASQQAQLAQMRKIAAENLEQKKQQLLNRERQRQLLANRVLSIKENQEKYSVVFQQIIESIKTVTGIPALKDSLELDINAVKGFHEQFEKIIEKCKGDNVINVNDEDVEVSGNVLENIVALKGKIDAAIEDKRKEEQRTAASIEENKQVVHQPDPSTNAAPVAVAGSIADNVSDIAEQINSYISLSNLQIYQAVLNFRKAFKERISDVENNQSHEVKTFRNDCRKTINISVNALSNVNPEHILDKYRKLHSLLRGETVMVGDNAVNASKHPQGISFCMDLLAKKFVMQGDTNVSSNPESAFCYASVILSLWNDFSDFGMLVLAYFYETCPYLVPYYIPQGVDESHESYFKKRGYQYNNGDVEQQDKFIMRMSGIMKLYFALLITKPKRGQESPYNLKVGWRWLASFLRLKPEIDITATALRVFLETVGFEMDARYGKQFQKILKIVLQIFLPKCKETKHLGGVLERLEELLNNYIKTGKFEKPPTYIDYAFW</sequence>
<evidence type="ECO:0000256" key="5">
    <source>
        <dbReference type="ARBA" id="ARBA00022927"/>
    </source>
</evidence>
<evidence type="ECO:0000313" key="17">
    <source>
        <dbReference type="EnsemblMetazoa" id="XP_019758211.1"/>
    </source>
</evidence>
<name>N6TK26_DENPD</name>
<dbReference type="GO" id="GO:0000822">
    <property type="term" value="F:inositol hexakisphosphate binding"/>
    <property type="evidence" value="ECO:0007669"/>
    <property type="project" value="TreeGrafter"/>
</dbReference>
<keyword evidence="18" id="KW-1185">Reference proteome</keyword>
<evidence type="ECO:0000313" key="18">
    <source>
        <dbReference type="Proteomes" id="UP000019118"/>
    </source>
</evidence>
<dbReference type="STRING" id="77166.N6TK26"/>
<evidence type="ECO:0000313" key="16">
    <source>
        <dbReference type="EMBL" id="ERL92690.1"/>
    </source>
</evidence>
<evidence type="ECO:0000256" key="6">
    <source>
        <dbReference type="ARBA" id="ARBA00023010"/>
    </source>
</evidence>
<feature type="region of interest" description="Disordered" evidence="14">
    <location>
        <begin position="278"/>
        <end position="298"/>
    </location>
</feature>
<comment type="subcellular location">
    <subcellularLocation>
        <location evidence="1">Nucleus</location>
        <location evidence="1">Nuclear pore complex</location>
    </subcellularLocation>
</comment>
<keyword evidence="6" id="KW-0811">Translocation</keyword>
<dbReference type="EMBL" id="KB632333">
    <property type="protein sequence ID" value="ERL92690.1"/>
    <property type="molecule type" value="Genomic_DNA"/>
</dbReference>
<dbReference type="OrthoDB" id="420884at2759"/>
<evidence type="ECO:0000313" key="19">
    <source>
        <dbReference type="Proteomes" id="UP000030742"/>
    </source>
</evidence>
<dbReference type="AlphaFoldDB" id="N6TK26"/>
<feature type="region of interest" description="Disordered" evidence="14">
    <location>
        <begin position="29"/>
        <end position="61"/>
    </location>
</feature>
<dbReference type="GO" id="GO:0016973">
    <property type="term" value="P:poly(A)+ mRNA export from nucleus"/>
    <property type="evidence" value="ECO:0007669"/>
    <property type="project" value="InterPro"/>
</dbReference>
<evidence type="ECO:0000256" key="4">
    <source>
        <dbReference type="ARBA" id="ARBA00022816"/>
    </source>
</evidence>
<keyword evidence="7" id="KW-0906">Nuclear pore complex</keyword>
<dbReference type="Proteomes" id="UP000030742">
    <property type="component" value="Unassembled WGS sequence"/>
</dbReference>
<proteinExistence type="inferred from homology"/>
<keyword evidence="8" id="KW-0539">Nucleus</keyword>